<feature type="region of interest" description="Disordered" evidence="1">
    <location>
        <begin position="122"/>
        <end position="144"/>
    </location>
</feature>
<comment type="caution">
    <text evidence="2">The sequence shown here is derived from an EMBL/GenBank/DDBJ whole genome shotgun (WGS) entry which is preliminary data.</text>
</comment>
<evidence type="ECO:0000313" key="2">
    <source>
        <dbReference type="EMBL" id="KKM74896.1"/>
    </source>
</evidence>
<gene>
    <name evidence="2" type="ORF">LCGC14_1395690</name>
</gene>
<sequence>EEDENEEEEAQQRVENALAEKQAKDDITQAAGDVAIQFGQLLQQLGEENRAIAIAGIVTEQVASVAKIISATGVANATAAAALPLTGGMPFTAINSISAGLSIASGVASAAKAIGALGGGGGGLQRDAPSGGSGGGAAQPQAPSFNLVGQGGLNQVAQSLNQQNDRPMKAYVVGKEMTSQQEMDRNIKDTATL</sequence>
<dbReference type="EMBL" id="LAZR01009065">
    <property type="protein sequence ID" value="KKM74896.1"/>
    <property type="molecule type" value="Genomic_DNA"/>
</dbReference>
<dbReference type="AlphaFoldDB" id="A0A0F9KJJ8"/>
<protein>
    <submittedName>
        <fullName evidence="2">Uncharacterized protein</fullName>
    </submittedName>
</protein>
<proteinExistence type="predicted"/>
<reference evidence="2" key="1">
    <citation type="journal article" date="2015" name="Nature">
        <title>Complex archaea that bridge the gap between prokaryotes and eukaryotes.</title>
        <authorList>
            <person name="Spang A."/>
            <person name="Saw J.H."/>
            <person name="Jorgensen S.L."/>
            <person name="Zaremba-Niedzwiedzka K."/>
            <person name="Martijn J."/>
            <person name="Lind A.E."/>
            <person name="van Eijk R."/>
            <person name="Schleper C."/>
            <person name="Guy L."/>
            <person name="Ettema T.J."/>
        </authorList>
    </citation>
    <scope>NUCLEOTIDE SEQUENCE</scope>
</reference>
<feature type="non-terminal residue" evidence="2">
    <location>
        <position position="1"/>
    </location>
</feature>
<evidence type="ECO:0000256" key="1">
    <source>
        <dbReference type="SAM" id="MobiDB-lite"/>
    </source>
</evidence>
<organism evidence="2">
    <name type="scientific">marine sediment metagenome</name>
    <dbReference type="NCBI Taxonomy" id="412755"/>
    <lineage>
        <taxon>unclassified sequences</taxon>
        <taxon>metagenomes</taxon>
        <taxon>ecological metagenomes</taxon>
    </lineage>
</organism>
<accession>A0A0F9KJJ8</accession>
<name>A0A0F9KJJ8_9ZZZZ</name>